<dbReference type="InterPro" id="IPR027451">
    <property type="entry name" value="EmbABC_dom1"/>
</dbReference>
<evidence type="ECO:0000256" key="1">
    <source>
        <dbReference type="SAM" id="SignalP"/>
    </source>
</evidence>
<dbReference type="InterPro" id="IPR040920">
    <property type="entry name" value="Arabino_trans_N"/>
</dbReference>
<keyword evidence="4" id="KW-0808">Transferase</keyword>
<evidence type="ECO:0000259" key="3">
    <source>
        <dbReference type="Pfam" id="PF17689"/>
    </source>
</evidence>
<keyword evidence="4" id="KW-0328">Glycosyltransferase</keyword>
<dbReference type="Pfam" id="PF17689">
    <property type="entry name" value="Arabino_trans_N"/>
    <property type="match status" value="1"/>
</dbReference>
<evidence type="ECO:0000259" key="2">
    <source>
        <dbReference type="Pfam" id="PF04602"/>
    </source>
</evidence>
<gene>
    <name evidence="4" type="ORF">RHRU231_670032</name>
</gene>
<dbReference type="AlphaFoldDB" id="A0A098BNU4"/>
<dbReference type="InterPro" id="IPR007680">
    <property type="entry name" value="Arabino_trans_central"/>
</dbReference>
<dbReference type="eggNOG" id="COG1807">
    <property type="taxonomic scope" value="Bacteria"/>
</dbReference>
<evidence type="ECO:0000313" key="5">
    <source>
        <dbReference type="Proteomes" id="UP000042997"/>
    </source>
</evidence>
<feature type="domain" description="Arabinosyltransferas concanavalin like" evidence="3">
    <location>
        <begin position="20"/>
        <end position="178"/>
    </location>
</feature>
<feature type="signal peptide" evidence="1">
    <location>
        <begin position="1"/>
        <end position="24"/>
    </location>
</feature>
<reference evidence="4 5" key="1">
    <citation type="journal article" date="2014" name="Genome Announc.">
        <title>Draft Genome Sequence of Propane- and Butane-Oxidizing Actinobacterium Rhodococcus ruber IEGM 231.</title>
        <authorList>
            <person name="Ivshina I.B."/>
            <person name="Kuyukina M.S."/>
            <person name="Krivoruchko A.V."/>
            <person name="Barbe V."/>
            <person name="Fischer C."/>
        </authorList>
    </citation>
    <scope>NUCLEOTIDE SEQUENCE [LARGE SCALE GENOMIC DNA]</scope>
</reference>
<dbReference type="Pfam" id="PF04602">
    <property type="entry name" value="Arabinose_trans"/>
    <property type="match status" value="1"/>
</dbReference>
<dbReference type="OrthoDB" id="3584570at2"/>
<name>A0A098BNU4_9NOCA</name>
<evidence type="ECO:0000313" key="4">
    <source>
        <dbReference type="EMBL" id="CDZ90223.1"/>
    </source>
</evidence>
<dbReference type="GO" id="GO:0071766">
    <property type="term" value="P:Actinobacterium-type cell wall biogenesis"/>
    <property type="evidence" value="ECO:0007669"/>
    <property type="project" value="InterPro"/>
</dbReference>
<dbReference type="EC" id="2.4.2.-" evidence="4"/>
<dbReference type="Gene3D" id="2.60.120.610">
    <property type="entry name" value="arabinofuranosyltransferase like domain"/>
    <property type="match status" value="1"/>
</dbReference>
<feature type="chain" id="PRO_5001933152" evidence="1">
    <location>
        <begin position="25"/>
        <end position="387"/>
    </location>
</feature>
<proteinExistence type="predicted"/>
<accession>A0A098BNU4</accession>
<dbReference type="RefSeq" id="WP_052455309.1">
    <property type="nucleotide sequence ID" value="NZ_JAJNCM010000024.1"/>
</dbReference>
<protein>
    <submittedName>
        <fullName evidence="4">Putative arabinosyltransferase C</fullName>
        <ecNumber evidence="4">2.4.2.-</ecNumber>
    </submittedName>
</protein>
<dbReference type="EMBL" id="CCSD01000080">
    <property type="protein sequence ID" value="CDZ90223.1"/>
    <property type="molecule type" value="Genomic_DNA"/>
</dbReference>
<organism evidence="4 5">
    <name type="scientific">Rhodococcus ruber</name>
    <dbReference type="NCBI Taxonomy" id="1830"/>
    <lineage>
        <taxon>Bacteria</taxon>
        <taxon>Bacillati</taxon>
        <taxon>Actinomycetota</taxon>
        <taxon>Actinomycetes</taxon>
        <taxon>Mycobacteriales</taxon>
        <taxon>Nocardiaceae</taxon>
        <taxon>Rhodococcus</taxon>
    </lineage>
</organism>
<dbReference type="Proteomes" id="UP000042997">
    <property type="component" value="Unassembled WGS sequence"/>
</dbReference>
<keyword evidence="1" id="KW-0732">Signal</keyword>
<dbReference type="GO" id="GO:0052636">
    <property type="term" value="F:arabinosyltransferase activity"/>
    <property type="evidence" value="ECO:0007669"/>
    <property type="project" value="InterPro"/>
</dbReference>
<feature type="domain" description="Arabinofuranosyltransferase central" evidence="2">
    <location>
        <begin position="182"/>
        <end position="374"/>
    </location>
</feature>
<sequence>MLAAVVGILASIAMPLLPVTQTVASISWPQYESGTSVSAPLVSYAPVDLEATIPCRSVQDLSSSGGTVFSTLPAGAPDRERYGLIARVRPGEDGPAMFEMISRNTMLVSAPVDELSGDCAVAVSSTPDRTIATASSSTRAAGQRSSDRDLRPQLVGIFTDLPGPALDGVSVTATVDTRFATSPTVLKVAAMAVAVLATRLALWTLHRLDRADGRRHRRVLPATWWSFTRIDAAVVGTLLLWHVIGANTADDGYQLGMARAAGEAGYMANYFRWFGVPEAPFGTPFYDVLAAMTQVSTASIWMRLPALSAGILCWWVLSREVAPCLGVALRRTRLPLWTGALVFLAFWLPLNNGLRPEPIVATGVLLAWCSVERASGLWSPGPINTTY</sequence>